<dbReference type="STRING" id="407821.A0A087U6D9"/>
<dbReference type="Gene3D" id="1.20.1070.10">
    <property type="entry name" value="Rhodopsin 7-helix transmembrane proteins"/>
    <property type="match status" value="1"/>
</dbReference>
<feature type="transmembrane region" description="Helical" evidence="5">
    <location>
        <begin position="111"/>
        <end position="134"/>
    </location>
</feature>
<reference evidence="8 9" key="1">
    <citation type="submission" date="2013-11" db="EMBL/GenBank/DDBJ databases">
        <title>Genome sequencing of Stegodyphus mimosarum.</title>
        <authorList>
            <person name="Bechsgaard J."/>
        </authorList>
    </citation>
    <scope>NUCLEOTIDE SEQUENCE [LARGE SCALE GENOMIC DNA]</scope>
</reference>
<dbReference type="InterPro" id="IPR017981">
    <property type="entry name" value="GPCR_2-like_7TM"/>
</dbReference>
<evidence type="ECO:0000256" key="3">
    <source>
        <dbReference type="ARBA" id="ARBA00022989"/>
    </source>
</evidence>
<keyword evidence="4 5" id="KW-0472">Membrane</keyword>
<name>A0A087U6D9_STEMI</name>
<dbReference type="InterPro" id="IPR053231">
    <property type="entry name" value="GPCR_LN-TM7"/>
</dbReference>
<feature type="transmembrane region" description="Helical" evidence="5">
    <location>
        <begin position="181"/>
        <end position="201"/>
    </location>
</feature>
<keyword evidence="6" id="KW-0732">Signal</keyword>
<evidence type="ECO:0000313" key="9">
    <source>
        <dbReference type="Proteomes" id="UP000054359"/>
    </source>
</evidence>
<evidence type="ECO:0000313" key="8">
    <source>
        <dbReference type="EMBL" id="KFM72928.1"/>
    </source>
</evidence>
<protein>
    <submittedName>
        <fullName evidence="8">G-protein coupled receptor Mth2</fullName>
    </submittedName>
</protein>
<keyword evidence="9" id="KW-1185">Reference proteome</keyword>
<comment type="subcellular location">
    <subcellularLocation>
        <location evidence="1">Membrane</location>
        <topology evidence="1">Multi-pass membrane protein</topology>
    </subcellularLocation>
</comment>
<dbReference type="EMBL" id="KK118418">
    <property type="protein sequence ID" value="KFM72928.1"/>
    <property type="molecule type" value="Genomic_DNA"/>
</dbReference>
<dbReference type="InterPro" id="IPR000832">
    <property type="entry name" value="GPCR_2_secretin-like"/>
</dbReference>
<dbReference type="SUPFAM" id="SSF81321">
    <property type="entry name" value="Family A G protein-coupled receptor-like"/>
    <property type="match status" value="1"/>
</dbReference>
<dbReference type="AlphaFoldDB" id="A0A087U6D9"/>
<keyword evidence="2 5" id="KW-0812">Transmembrane</keyword>
<evidence type="ECO:0000256" key="2">
    <source>
        <dbReference type="ARBA" id="ARBA00022692"/>
    </source>
</evidence>
<feature type="transmembrane region" description="Helical" evidence="5">
    <location>
        <begin position="342"/>
        <end position="362"/>
    </location>
</feature>
<feature type="transmembrane region" description="Helical" evidence="5">
    <location>
        <begin position="222"/>
        <end position="243"/>
    </location>
</feature>
<dbReference type="GO" id="GO:0007166">
    <property type="term" value="P:cell surface receptor signaling pathway"/>
    <property type="evidence" value="ECO:0007669"/>
    <property type="project" value="InterPro"/>
</dbReference>
<dbReference type="PANTHER" id="PTHR45902">
    <property type="entry name" value="LATROPHILIN RECEPTOR-LIKE PROTEIN A"/>
    <property type="match status" value="1"/>
</dbReference>
<feature type="transmembrane region" description="Helical" evidence="5">
    <location>
        <begin position="270"/>
        <end position="296"/>
    </location>
</feature>
<evidence type="ECO:0000256" key="4">
    <source>
        <dbReference type="ARBA" id="ARBA00023136"/>
    </source>
</evidence>
<feature type="signal peptide" evidence="6">
    <location>
        <begin position="1"/>
        <end position="20"/>
    </location>
</feature>
<dbReference type="PANTHER" id="PTHR45902:SF4">
    <property type="entry name" value="G-PROTEIN COUPLED RECEPTORS FAMILY 2 PROFILE 2 DOMAIN-CONTAINING PROTEIN"/>
    <property type="match status" value="1"/>
</dbReference>
<dbReference type="OrthoDB" id="6433424at2759"/>
<dbReference type="PRINTS" id="PR00249">
    <property type="entry name" value="GPCRSECRETIN"/>
</dbReference>
<feature type="non-terminal residue" evidence="8">
    <location>
        <position position="424"/>
    </location>
</feature>
<organism evidence="8 9">
    <name type="scientific">Stegodyphus mimosarum</name>
    <name type="common">African social velvet spider</name>
    <dbReference type="NCBI Taxonomy" id="407821"/>
    <lineage>
        <taxon>Eukaryota</taxon>
        <taxon>Metazoa</taxon>
        <taxon>Ecdysozoa</taxon>
        <taxon>Arthropoda</taxon>
        <taxon>Chelicerata</taxon>
        <taxon>Arachnida</taxon>
        <taxon>Araneae</taxon>
        <taxon>Araneomorphae</taxon>
        <taxon>Entelegynae</taxon>
        <taxon>Eresoidea</taxon>
        <taxon>Eresidae</taxon>
        <taxon>Stegodyphus</taxon>
    </lineage>
</organism>
<keyword evidence="8" id="KW-0675">Receptor</keyword>
<proteinExistence type="predicted"/>
<evidence type="ECO:0000256" key="1">
    <source>
        <dbReference type="ARBA" id="ARBA00004141"/>
    </source>
</evidence>
<evidence type="ECO:0000259" key="7">
    <source>
        <dbReference type="PROSITE" id="PS50261"/>
    </source>
</evidence>
<evidence type="ECO:0000256" key="5">
    <source>
        <dbReference type="SAM" id="Phobius"/>
    </source>
</evidence>
<feature type="transmembrane region" description="Helical" evidence="5">
    <location>
        <begin position="317"/>
        <end position="336"/>
    </location>
</feature>
<feature type="domain" description="G-protein coupled receptors family 2 profile 2" evidence="7">
    <location>
        <begin position="109"/>
        <end position="366"/>
    </location>
</feature>
<feature type="chain" id="PRO_5001830311" evidence="6">
    <location>
        <begin position="21"/>
        <end position="424"/>
    </location>
</feature>
<dbReference type="GO" id="GO:0016020">
    <property type="term" value="C:membrane"/>
    <property type="evidence" value="ECO:0007669"/>
    <property type="project" value="UniProtKB-SubCell"/>
</dbReference>
<feature type="transmembrane region" description="Helical" evidence="5">
    <location>
        <begin position="141"/>
        <end position="161"/>
    </location>
</feature>
<accession>A0A087U6D9</accession>
<dbReference type="CDD" id="cd15039">
    <property type="entry name" value="7tmB3_Methuselah-like"/>
    <property type="match status" value="1"/>
</dbReference>
<dbReference type="Pfam" id="PF00002">
    <property type="entry name" value="7tm_2"/>
    <property type="match status" value="1"/>
</dbReference>
<dbReference type="GO" id="GO:0004930">
    <property type="term" value="F:G protein-coupled receptor activity"/>
    <property type="evidence" value="ECO:0007669"/>
    <property type="project" value="InterPro"/>
</dbReference>
<dbReference type="OMA" id="TENNETH"/>
<gene>
    <name evidence="8" type="ORF">X975_16453</name>
</gene>
<evidence type="ECO:0000256" key="6">
    <source>
        <dbReference type="SAM" id="SignalP"/>
    </source>
</evidence>
<dbReference type="PROSITE" id="PS50261">
    <property type="entry name" value="G_PROTEIN_RECEP_F2_4"/>
    <property type="match status" value="1"/>
</dbReference>
<sequence length="424" mass="49091">MNEIFFLTFHIIFFASLSQAVNETLEEDDDLFQGKHPSLYNCPVFDLNPKFYTLFPNGTLYIESLNATYNESFYILQDNVVYISSGCEKETINVTENEGIKEEVFEGSLKYLSQIGLGISIVCLLLHLLVFVLVPVLRNLPAYNLASLCLSLFIGYLFTMITDDEDFNKNRNLCIASAVLIQYFFIASFLWMSVIAFNIYRSLLQATRNLRICHTEFTLQKYGSYCVFSWGISLVFAAAAVIADNVSDFPEQYQPQFEKTCWFFRKESNLVFFVGPVLILIVSNLIIFIISAYIIFSNRMKYDDSNNKMLLKKHVLIYFRLFIIMGVTWIVKLLAALMNVLWLWYISTALNAFQGLFIFLAFTCRRKVKNHLVKRVFGSWKNSEPVLNPTFRSYCFYENSINMDVDKTADTDKDISLYTVVMHI</sequence>
<dbReference type="Proteomes" id="UP000054359">
    <property type="component" value="Unassembled WGS sequence"/>
</dbReference>
<keyword evidence="3 5" id="KW-1133">Transmembrane helix</keyword>